<reference evidence="2 3" key="1">
    <citation type="submission" date="2024-04" db="EMBL/GenBank/DDBJ databases">
        <authorList>
            <person name="Waldvogel A.-M."/>
            <person name="Schoenle A."/>
        </authorList>
    </citation>
    <scope>NUCLEOTIDE SEQUENCE [LARGE SCALE GENOMIC DNA]</scope>
</reference>
<keyword evidence="3" id="KW-1185">Reference proteome</keyword>
<evidence type="ECO:0000259" key="1">
    <source>
        <dbReference type="PROSITE" id="PS50213"/>
    </source>
</evidence>
<evidence type="ECO:0000313" key="3">
    <source>
        <dbReference type="Proteomes" id="UP001497482"/>
    </source>
</evidence>
<dbReference type="Gene3D" id="2.30.180.10">
    <property type="entry name" value="FAS1 domain"/>
    <property type="match status" value="1"/>
</dbReference>
<organism evidence="2 3">
    <name type="scientific">Knipowitschia caucasica</name>
    <name type="common">Caucasian dwarf goby</name>
    <name type="synonym">Pomatoschistus caucasicus</name>
    <dbReference type="NCBI Taxonomy" id="637954"/>
    <lineage>
        <taxon>Eukaryota</taxon>
        <taxon>Metazoa</taxon>
        <taxon>Chordata</taxon>
        <taxon>Craniata</taxon>
        <taxon>Vertebrata</taxon>
        <taxon>Euteleostomi</taxon>
        <taxon>Actinopterygii</taxon>
        <taxon>Neopterygii</taxon>
        <taxon>Teleostei</taxon>
        <taxon>Neoteleostei</taxon>
        <taxon>Acanthomorphata</taxon>
        <taxon>Gobiaria</taxon>
        <taxon>Gobiiformes</taxon>
        <taxon>Gobioidei</taxon>
        <taxon>Gobiidae</taxon>
        <taxon>Gobiinae</taxon>
        <taxon>Knipowitschia</taxon>
    </lineage>
</organism>
<protein>
    <recommendedName>
        <fullName evidence="1">FAS1 domain-containing protein</fullName>
    </recommendedName>
</protein>
<feature type="domain" description="FAS1" evidence="1">
    <location>
        <begin position="1"/>
        <end position="77"/>
    </location>
</feature>
<sequence length="77" mass="8658">MDKLGEAGQFTLFAPTNAAFEQMGIQNLERLQDNKAVLQGAKNSKDGNVKQMLEAEVFLTRQFTRGRFHTQPCITLN</sequence>
<evidence type="ECO:0000313" key="2">
    <source>
        <dbReference type="EMBL" id="CAL1572109.1"/>
    </source>
</evidence>
<dbReference type="PROSITE" id="PS50213">
    <property type="entry name" value="FAS1"/>
    <property type="match status" value="1"/>
</dbReference>
<dbReference type="EMBL" id="OZ035832">
    <property type="protein sequence ID" value="CAL1572109.1"/>
    <property type="molecule type" value="Genomic_DNA"/>
</dbReference>
<name>A0AAV2J9R8_KNICA</name>
<dbReference type="SUPFAM" id="SSF82153">
    <property type="entry name" value="FAS1 domain"/>
    <property type="match status" value="1"/>
</dbReference>
<dbReference type="InterPro" id="IPR036378">
    <property type="entry name" value="FAS1_dom_sf"/>
</dbReference>
<dbReference type="AlphaFoldDB" id="A0AAV2J9R8"/>
<dbReference type="InterPro" id="IPR000782">
    <property type="entry name" value="FAS1_domain"/>
</dbReference>
<dbReference type="Proteomes" id="UP001497482">
    <property type="component" value="Chromosome 10"/>
</dbReference>
<accession>A0AAV2J9R8</accession>
<dbReference type="Pfam" id="PF02469">
    <property type="entry name" value="Fasciclin"/>
    <property type="match status" value="1"/>
</dbReference>
<gene>
    <name evidence="2" type="ORF">KC01_LOCUS4157</name>
</gene>
<proteinExistence type="predicted"/>